<name>A0A928Y610_UNCKA</name>
<evidence type="ECO:0008006" key="6">
    <source>
        <dbReference type="Google" id="ProtNLM"/>
    </source>
</evidence>
<evidence type="ECO:0000313" key="4">
    <source>
        <dbReference type="EMBL" id="MBE7525022.1"/>
    </source>
</evidence>
<dbReference type="EMBL" id="JABTTY010000001">
    <property type="protein sequence ID" value="MBE7525022.1"/>
    <property type="molecule type" value="Genomic_DNA"/>
</dbReference>
<evidence type="ECO:0000256" key="1">
    <source>
        <dbReference type="ARBA" id="ARBA00022603"/>
    </source>
</evidence>
<keyword evidence="2" id="KW-0808">Transferase</keyword>
<gene>
    <name evidence="4" type="ORF">HS096_01335</name>
</gene>
<proteinExistence type="predicted"/>
<dbReference type="InterPro" id="IPR029063">
    <property type="entry name" value="SAM-dependent_MTases_sf"/>
</dbReference>
<keyword evidence="3" id="KW-0949">S-adenosyl-L-methionine</keyword>
<evidence type="ECO:0000256" key="3">
    <source>
        <dbReference type="ARBA" id="ARBA00022691"/>
    </source>
</evidence>
<dbReference type="GO" id="GO:0016279">
    <property type="term" value="F:protein-lysine N-methyltransferase activity"/>
    <property type="evidence" value="ECO:0007669"/>
    <property type="project" value="InterPro"/>
</dbReference>
<dbReference type="InterPro" id="IPR026170">
    <property type="entry name" value="FAM173A/B"/>
</dbReference>
<keyword evidence="1" id="KW-0489">Methyltransferase</keyword>
<protein>
    <recommendedName>
        <fullName evidence="6">Class I SAM-dependent methyltransferase</fullName>
    </recommendedName>
</protein>
<evidence type="ECO:0000313" key="5">
    <source>
        <dbReference type="Proteomes" id="UP000710385"/>
    </source>
</evidence>
<dbReference type="GO" id="GO:0032259">
    <property type="term" value="P:methylation"/>
    <property type="evidence" value="ECO:0007669"/>
    <property type="project" value="UniProtKB-KW"/>
</dbReference>
<dbReference type="Gene3D" id="3.40.50.150">
    <property type="entry name" value="Vaccinia Virus protein VP39"/>
    <property type="match status" value="1"/>
</dbReference>
<dbReference type="PANTHER" id="PTHR13610:SF9">
    <property type="entry name" value="FI06469P"/>
    <property type="match status" value="1"/>
</dbReference>
<dbReference type="SUPFAM" id="SSF53335">
    <property type="entry name" value="S-adenosyl-L-methionine-dependent methyltransferases"/>
    <property type="match status" value="1"/>
</dbReference>
<accession>A0A928Y610</accession>
<evidence type="ECO:0000256" key="2">
    <source>
        <dbReference type="ARBA" id="ARBA00022679"/>
    </source>
</evidence>
<comment type="caution">
    <text evidence="4">The sequence shown here is derived from an EMBL/GenBank/DDBJ whole genome shotgun (WGS) entry which is preliminary data.</text>
</comment>
<dbReference type="Proteomes" id="UP000710385">
    <property type="component" value="Unassembled WGS sequence"/>
</dbReference>
<dbReference type="PANTHER" id="PTHR13610">
    <property type="entry name" value="METHYLTRANSFERASE DOMAIN-CONTAINING PROTEIN"/>
    <property type="match status" value="1"/>
</dbReference>
<dbReference type="AlphaFoldDB" id="A0A928Y610"/>
<sequence length="178" mass="20195">MIEFFLYAVLFALAGTYAYAGWQTAPWVPTRKHHVDRAMRLADVKSGTVFADLGCGDGRLVHEAARKGATAHGYEIAIVPLLLAVWRNRRVPNARIHFRSLWNAELRNVDVVYLFLMPKAAHRIKAKLEQELKSGAVVITYVWPMEGWTAEEEDALHGELKLYKYRIDVRGYGVGRGE</sequence>
<organism evidence="4 5">
    <name type="scientific">candidate division WWE3 bacterium</name>
    <dbReference type="NCBI Taxonomy" id="2053526"/>
    <lineage>
        <taxon>Bacteria</taxon>
        <taxon>Katanobacteria</taxon>
    </lineage>
</organism>
<reference evidence="4" key="1">
    <citation type="submission" date="2020-05" db="EMBL/GenBank/DDBJ databases">
        <title>High-Quality Genomes of Partial-Nitritation/Anammox System by Hierarchical Clustering Based Hybrid Assembly.</title>
        <authorList>
            <person name="Liu L."/>
            <person name="Wang Y."/>
            <person name="Che Y."/>
            <person name="Chen Y."/>
            <person name="Xia Y."/>
            <person name="Luo R."/>
            <person name="Cheng S.H."/>
            <person name="Zheng C."/>
            <person name="Zhang T."/>
        </authorList>
    </citation>
    <scope>NUCLEOTIDE SEQUENCE</scope>
    <source>
        <strain evidence="4">H1_PAT1</strain>
    </source>
</reference>